<dbReference type="InterPro" id="IPR052177">
    <property type="entry name" value="Divisome_Glycosyl_Hydrolase"/>
</dbReference>
<dbReference type="OrthoDB" id="9760892at2"/>
<comment type="caution">
    <text evidence="4">The sequence shown here is derived from an EMBL/GenBank/DDBJ whole genome shotgun (WGS) entry which is preliminary data.</text>
</comment>
<dbReference type="EMBL" id="RHLK01000026">
    <property type="protein sequence ID" value="MVP02498.1"/>
    <property type="molecule type" value="Genomic_DNA"/>
</dbReference>
<feature type="region of interest" description="Disordered" evidence="2">
    <location>
        <begin position="32"/>
        <end position="66"/>
    </location>
</feature>
<dbReference type="PANTHER" id="PTHR43405:SF1">
    <property type="entry name" value="GLYCOSYL HYDROLASE DIGH"/>
    <property type="match status" value="1"/>
</dbReference>
<feature type="compositionally biased region" description="Basic and acidic residues" evidence="2">
    <location>
        <begin position="55"/>
        <end position="66"/>
    </location>
</feature>
<evidence type="ECO:0000259" key="3">
    <source>
        <dbReference type="Pfam" id="PF02638"/>
    </source>
</evidence>
<gene>
    <name evidence="4" type="ORF">EDM21_23740</name>
</gene>
<keyword evidence="5" id="KW-1185">Reference proteome</keyword>
<reference evidence="4 5" key="1">
    <citation type="journal article" date="2019" name="Microorganisms">
        <title>Paenibacillus lutrae sp. nov., A Chitinolytic Species Isolated from A River Otter in Castril Natural Park, Granada, Spain.</title>
        <authorList>
            <person name="Rodriguez M."/>
            <person name="Reina J.C."/>
            <person name="Bejar V."/>
            <person name="Llamas I."/>
        </authorList>
    </citation>
    <scope>NUCLEOTIDE SEQUENCE [LARGE SCALE GENOMIC DNA]</scope>
    <source>
        <strain evidence="4 5">N10</strain>
    </source>
</reference>
<dbReference type="SUPFAM" id="SSF51445">
    <property type="entry name" value="(Trans)glycosidases"/>
    <property type="match status" value="1"/>
</dbReference>
<evidence type="ECO:0000313" key="4">
    <source>
        <dbReference type="EMBL" id="MVP02498.1"/>
    </source>
</evidence>
<sequence>MLSVWNICSRAYGASNDESGADGLLLQSRAYPGFDVPPDSPKAGRSYKDMLPPRPESKRPPVPGKHEAATVNESVYGPHVKLPDGTFLPVAGVDQTREQNKLSVFTNTYGTYTTSFDTNTIELILTGGIVADKVSVGTKGTYIPRNGYVLSGSGNVKGLLQALNIGDSVQTVHMQIPVLPEKYVRIGDLVLPIDKVNGTRYEGEAVLYHSSYGTKTRTNAWGLEATILNGMIVSVRDMRMDGSGQFADNNSPIPPEGYVLSVQSLNPCYQELLKRAVPGTAVIIELENDYLYQASTIGFDAFNPRKREDNPAGWDDGNRKPLPGMRGAEQFIVYDSGYGSSSGTNPWGSEVVVNAAGKIIGIGGNNRSIPAGGYVLSGHGSYRTWLTRYAAIGARVVVNRAEKQVMILWTPQSLLDKAQITAAKAELALEESKRLFLDVPYDKLRKQIDTVKKLREEAGRHLSEKGIVGLAQILKDLDRTATSVRSMNVESRSVENRGIWLRPKENSIEEVRQAMDKIEGAHINQVFVETFWNGYTIFPTKNKITMHNPVYNGFDVLAAYLAEGKKRGIEIHAWVENFFAGGPEPGPVIKNKPEWSLLSRKGLTYQEDVSSGFRYYYINPALNEVHDFLINVYQEILSSYDVDGLHLDYARYPGSGDYTNDFGYDLYTRGLFKKRYGADPLTLKPGDKLWEEWVTMRVGFVNKFVLRLTDEVKKIKPGVKVTAAVWPEYELAREDVLQDSMNWVANNRIDNVYPMSYKLDTSLVLEDARRTFELVKNKAYVTIGVGSFIHLTKEAFVDQIVSSHVLGISGSAIFEYESFIEGGYDKETAVGVYRQQAIVPDASPAHSLVRILQDQKSKINRIYVPLGGMNHTAEKWYSKQLDEVVQKLGGDKKPKLNPGRIKEIKKSLLRVIDTIQQNRGMHEEVKARALYDLRGALQIVEVTISKMGQKM</sequence>
<dbReference type="PANTHER" id="PTHR43405">
    <property type="entry name" value="GLYCOSYL HYDROLASE DIGH"/>
    <property type="match status" value="1"/>
</dbReference>
<dbReference type="GO" id="GO:0016787">
    <property type="term" value="F:hydrolase activity"/>
    <property type="evidence" value="ECO:0007669"/>
    <property type="project" value="UniProtKB-KW"/>
</dbReference>
<organism evidence="4 5">
    <name type="scientific">Paenibacillus lutrae</name>
    <dbReference type="NCBI Taxonomy" id="2078573"/>
    <lineage>
        <taxon>Bacteria</taxon>
        <taxon>Bacillati</taxon>
        <taxon>Bacillota</taxon>
        <taxon>Bacilli</taxon>
        <taxon>Bacillales</taxon>
        <taxon>Paenibacillaceae</taxon>
        <taxon>Paenibacillus</taxon>
    </lineage>
</organism>
<dbReference type="AlphaFoldDB" id="A0A7X3K1Q7"/>
<protein>
    <submittedName>
        <fullName evidence="4">Family 10 glycosylhydrolase</fullName>
    </submittedName>
</protein>
<dbReference type="Pfam" id="PF02638">
    <property type="entry name" value="GHL10"/>
    <property type="match status" value="1"/>
</dbReference>
<keyword evidence="1" id="KW-0732">Signal</keyword>
<keyword evidence="4" id="KW-0378">Hydrolase</keyword>
<feature type="domain" description="Glycosyl hydrolase-like 10" evidence="3">
    <location>
        <begin position="497"/>
        <end position="762"/>
    </location>
</feature>
<proteinExistence type="predicted"/>
<evidence type="ECO:0000256" key="1">
    <source>
        <dbReference type="ARBA" id="ARBA00022729"/>
    </source>
</evidence>
<evidence type="ECO:0000313" key="5">
    <source>
        <dbReference type="Proteomes" id="UP000490800"/>
    </source>
</evidence>
<dbReference type="Proteomes" id="UP000490800">
    <property type="component" value="Unassembled WGS sequence"/>
</dbReference>
<dbReference type="InterPro" id="IPR003790">
    <property type="entry name" value="GHL10"/>
</dbReference>
<evidence type="ECO:0000256" key="2">
    <source>
        <dbReference type="SAM" id="MobiDB-lite"/>
    </source>
</evidence>
<accession>A0A7X3K1Q7</accession>
<name>A0A7X3K1Q7_9BACL</name>
<dbReference type="InterPro" id="IPR017853">
    <property type="entry name" value="GH"/>
</dbReference>
<dbReference type="Gene3D" id="3.20.20.80">
    <property type="entry name" value="Glycosidases"/>
    <property type="match status" value="1"/>
</dbReference>